<protein>
    <submittedName>
        <fullName evidence="1">Uncharacterized protein</fullName>
    </submittedName>
</protein>
<dbReference type="InParanoid" id="A0A1D2VML0"/>
<keyword evidence="2" id="KW-1185">Reference proteome</keyword>
<dbReference type="GeneID" id="30966269"/>
<dbReference type="Proteomes" id="UP000095038">
    <property type="component" value="Unassembled WGS sequence"/>
</dbReference>
<proteinExistence type="predicted"/>
<organism evidence="1 2">
    <name type="scientific">Ascoidea rubescens DSM 1968</name>
    <dbReference type="NCBI Taxonomy" id="1344418"/>
    <lineage>
        <taxon>Eukaryota</taxon>
        <taxon>Fungi</taxon>
        <taxon>Dikarya</taxon>
        <taxon>Ascomycota</taxon>
        <taxon>Saccharomycotina</taxon>
        <taxon>Saccharomycetes</taxon>
        <taxon>Ascoideaceae</taxon>
        <taxon>Ascoidea</taxon>
    </lineage>
</organism>
<dbReference type="AlphaFoldDB" id="A0A1D2VML0"/>
<dbReference type="EMBL" id="KV454476">
    <property type="protein sequence ID" value="ODV62851.1"/>
    <property type="molecule type" value="Genomic_DNA"/>
</dbReference>
<dbReference type="RefSeq" id="XP_020049158.1">
    <property type="nucleotide sequence ID" value="XM_020192633.1"/>
</dbReference>
<name>A0A1D2VML0_9ASCO</name>
<evidence type="ECO:0000313" key="2">
    <source>
        <dbReference type="Proteomes" id="UP000095038"/>
    </source>
</evidence>
<evidence type="ECO:0000313" key="1">
    <source>
        <dbReference type="EMBL" id="ODV62851.1"/>
    </source>
</evidence>
<reference evidence="2" key="1">
    <citation type="submission" date="2016-05" db="EMBL/GenBank/DDBJ databases">
        <title>Comparative genomics of biotechnologically important yeasts.</title>
        <authorList>
            <consortium name="DOE Joint Genome Institute"/>
            <person name="Riley R."/>
            <person name="Haridas S."/>
            <person name="Wolfe K.H."/>
            <person name="Lopes M.R."/>
            <person name="Hittinger C.T."/>
            <person name="Goker M."/>
            <person name="Salamov A."/>
            <person name="Wisecaver J."/>
            <person name="Long T.M."/>
            <person name="Aerts A.L."/>
            <person name="Barry K."/>
            <person name="Choi C."/>
            <person name="Clum A."/>
            <person name="Coughlan A.Y."/>
            <person name="Deshpande S."/>
            <person name="Douglass A.P."/>
            <person name="Hanson S.J."/>
            <person name="Klenk H.-P."/>
            <person name="Labutti K."/>
            <person name="Lapidus A."/>
            <person name="Lindquist E."/>
            <person name="Lipzen A."/>
            <person name="Meier-Kolthoff J.P."/>
            <person name="Ohm R.A."/>
            <person name="Otillar R.P."/>
            <person name="Pangilinan J."/>
            <person name="Peng Y."/>
            <person name="Rokas A."/>
            <person name="Rosa C.A."/>
            <person name="Scheuner C."/>
            <person name="Sibirny A.A."/>
            <person name="Slot J.C."/>
            <person name="Stielow J.B."/>
            <person name="Sun H."/>
            <person name="Kurtzman C.P."/>
            <person name="Blackwell M."/>
            <person name="Grigoriev I.V."/>
            <person name="Jeffries T.W."/>
        </authorList>
    </citation>
    <scope>NUCLEOTIDE SEQUENCE [LARGE SCALE GENOMIC DNA]</scope>
    <source>
        <strain evidence="2">DSM 1968</strain>
    </source>
</reference>
<gene>
    <name evidence="1" type="ORF">ASCRUDRAFT_74308</name>
</gene>
<sequence>MSMLLSSQLGFYDIKGVIIMDKTNGDLFSSVGKFFHGRDPQLDARYVFRVLNYKIQKNLKVFTSDGFGFLLYCNCVVYLFCDRFSRNILVAFAENTPANLEILDDFKDPDAPFFPITSTDCHPNPEANLISTSTSAFILHSN</sequence>
<accession>A0A1D2VML0</accession>